<dbReference type="CDD" id="cd00093">
    <property type="entry name" value="HTH_XRE"/>
    <property type="match status" value="1"/>
</dbReference>
<reference evidence="3 4" key="1">
    <citation type="submission" date="2020-08" db="EMBL/GenBank/DDBJ databases">
        <title>Genomic Encyclopedia of Type Strains, Phase IV (KMG-IV): sequencing the most valuable type-strain genomes for metagenomic binning, comparative biology and taxonomic classification.</title>
        <authorList>
            <person name="Goeker M."/>
        </authorList>
    </citation>
    <scope>NUCLEOTIDE SEQUENCE [LARGE SCALE GENOMIC DNA]</scope>
    <source>
        <strain evidence="3 4">DSM 17455</strain>
    </source>
</reference>
<dbReference type="Proteomes" id="UP000587524">
    <property type="component" value="Unassembled WGS sequence"/>
</dbReference>
<dbReference type="PROSITE" id="PS50943">
    <property type="entry name" value="HTH_CROC1"/>
    <property type="match status" value="1"/>
</dbReference>
<dbReference type="InterPro" id="IPR010982">
    <property type="entry name" value="Lambda_DNA-bd_dom_sf"/>
</dbReference>
<accession>A0ABR6CHP7</accession>
<evidence type="ECO:0000313" key="3">
    <source>
        <dbReference type="EMBL" id="MBA9024593.1"/>
    </source>
</evidence>
<dbReference type="SUPFAM" id="SSF47413">
    <property type="entry name" value="lambda repressor-like DNA-binding domains"/>
    <property type="match status" value="1"/>
</dbReference>
<evidence type="ECO:0000256" key="1">
    <source>
        <dbReference type="ARBA" id="ARBA00023125"/>
    </source>
</evidence>
<protein>
    <submittedName>
        <fullName evidence="3">Transcriptional regulator with XRE-family HTH domain</fullName>
    </submittedName>
</protein>
<dbReference type="Gene3D" id="1.10.260.40">
    <property type="entry name" value="lambda repressor-like DNA-binding domains"/>
    <property type="match status" value="1"/>
</dbReference>
<proteinExistence type="predicted"/>
<feature type="domain" description="HTH cro/C1-type" evidence="2">
    <location>
        <begin position="11"/>
        <end position="65"/>
    </location>
</feature>
<name>A0ABR6CHP7_9HYPH</name>
<dbReference type="RefSeq" id="WP_182576197.1">
    <property type="nucleotide sequence ID" value="NZ_JACJHY010000071.1"/>
</dbReference>
<sequence>MELKQALGRRIKTLRELRGLTQNDFAAELDRSVDAVSMIERGLNWPSIATVERMAAALNVSTTELFNDLGTTGPTNGQDLVVVARELLAKLGQPELEVAVATLEALARKSAAASAVHP</sequence>
<evidence type="ECO:0000313" key="4">
    <source>
        <dbReference type="Proteomes" id="UP000587524"/>
    </source>
</evidence>
<dbReference type="Pfam" id="PF01381">
    <property type="entry name" value="HTH_3"/>
    <property type="match status" value="1"/>
</dbReference>
<dbReference type="InterPro" id="IPR001387">
    <property type="entry name" value="Cro/C1-type_HTH"/>
</dbReference>
<evidence type="ECO:0000259" key="2">
    <source>
        <dbReference type="PROSITE" id="PS50943"/>
    </source>
</evidence>
<keyword evidence="1" id="KW-0238">DNA-binding</keyword>
<dbReference type="SMART" id="SM00530">
    <property type="entry name" value="HTH_XRE"/>
    <property type="match status" value="1"/>
</dbReference>
<gene>
    <name evidence="3" type="ORF">HNQ97_006633</name>
</gene>
<dbReference type="PANTHER" id="PTHR46797">
    <property type="entry name" value="HTH-TYPE TRANSCRIPTIONAL REGULATOR"/>
    <property type="match status" value="1"/>
</dbReference>
<organism evidence="3 4">
    <name type="scientific">Aminobacter ciceronei</name>
    <dbReference type="NCBI Taxonomy" id="150723"/>
    <lineage>
        <taxon>Bacteria</taxon>
        <taxon>Pseudomonadati</taxon>
        <taxon>Pseudomonadota</taxon>
        <taxon>Alphaproteobacteria</taxon>
        <taxon>Hyphomicrobiales</taxon>
        <taxon>Phyllobacteriaceae</taxon>
        <taxon>Aminobacter</taxon>
    </lineage>
</organism>
<keyword evidence="4" id="KW-1185">Reference proteome</keyword>
<dbReference type="InterPro" id="IPR050807">
    <property type="entry name" value="TransReg_Diox_bact_type"/>
</dbReference>
<dbReference type="EMBL" id="JACJHZ010000071">
    <property type="protein sequence ID" value="MBA9024593.1"/>
    <property type="molecule type" value="Genomic_DNA"/>
</dbReference>
<comment type="caution">
    <text evidence="3">The sequence shown here is derived from an EMBL/GenBank/DDBJ whole genome shotgun (WGS) entry which is preliminary data.</text>
</comment>
<dbReference type="PANTHER" id="PTHR46797:SF1">
    <property type="entry name" value="METHYLPHOSPHONATE SYNTHASE"/>
    <property type="match status" value="1"/>
</dbReference>